<keyword evidence="3" id="KW-1185">Reference proteome</keyword>
<feature type="compositionally biased region" description="Polar residues" evidence="2">
    <location>
        <begin position="123"/>
        <end position="138"/>
    </location>
</feature>
<feature type="compositionally biased region" description="Basic and acidic residues" evidence="2">
    <location>
        <begin position="139"/>
        <end position="158"/>
    </location>
</feature>
<dbReference type="RefSeq" id="XP_003741435.1">
    <property type="nucleotide sequence ID" value="XM_003741387.2"/>
</dbReference>
<dbReference type="GO" id="GO:0051082">
    <property type="term" value="F:unfolded protein binding"/>
    <property type="evidence" value="ECO:0007669"/>
    <property type="project" value="TreeGrafter"/>
</dbReference>
<evidence type="ECO:0000313" key="3">
    <source>
        <dbReference type="Proteomes" id="UP000694867"/>
    </source>
</evidence>
<dbReference type="Proteomes" id="UP000694867">
    <property type="component" value="Unplaced"/>
</dbReference>
<name>A0AAJ6QPA8_9ACAR</name>
<dbReference type="Pfam" id="PF21730">
    <property type="entry name" value="Vma22_CCDC115"/>
    <property type="match status" value="1"/>
</dbReference>
<dbReference type="AlphaFoldDB" id="A0AAJ6QPA8"/>
<reference evidence="4" key="1">
    <citation type="submission" date="2025-08" db="UniProtKB">
        <authorList>
            <consortium name="RefSeq"/>
        </authorList>
    </citation>
    <scope>IDENTIFICATION</scope>
</reference>
<feature type="compositionally biased region" description="Polar residues" evidence="2">
    <location>
        <begin position="160"/>
        <end position="183"/>
    </location>
</feature>
<proteinExistence type="predicted"/>
<accession>A0AAJ6QPA8</accession>
<protein>
    <recommendedName>
        <fullName evidence="1">Vacuolar ATPase assembly protein VMA22</fullName>
    </recommendedName>
</protein>
<dbReference type="InterPro" id="IPR040357">
    <property type="entry name" value="Vma22/CCDC115"/>
</dbReference>
<evidence type="ECO:0000313" key="4">
    <source>
        <dbReference type="RefSeq" id="XP_003741435.1"/>
    </source>
</evidence>
<dbReference type="GeneID" id="100902930"/>
<organism evidence="3 4">
    <name type="scientific">Galendromus occidentalis</name>
    <name type="common">western predatory mite</name>
    <dbReference type="NCBI Taxonomy" id="34638"/>
    <lineage>
        <taxon>Eukaryota</taxon>
        <taxon>Metazoa</taxon>
        <taxon>Ecdysozoa</taxon>
        <taxon>Arthropoda</taxon>
        <taxon>Chelicerata</taxon>
        <taxon>Arachnida</taxon>
        <taxon>Acari</taxon>
        <taxon>Parasitiformes</taxon>
        <taxon>Mesostigmata</taxon>
        <taxon>Gamasina</taxon>
        <taxon>Phytoseioidea</taxon>
        <taxon>Phytoseiidae</taxon>
        <taxon>Typhlodrominae</taxon>
        <taxon>Galendromus</taxon>
    </lineage>
</organism>
<sequence>MSKTLGMDSTDCDTDMDSLLIRSVEKLDSIIALRNELNQYMETGMIDLARARYATGGPRSTISSLSFNLGHMEASKRISCEPVSCELPSSGSAQNDNVLTRFHLQPPATQANRTLNHEEAQLRNRQVPSLGSSGSIQRDSLESDNDKSSSSLLDDRHSSNGNTSSVSGYSSDQSRRNSQSTNDPLRWFGILVPTSLRSSKQCFDRALEILAEIASQQNELSTMLDRFQKLRRNSGSLDKNLRDLKLSEQSKSVAVNDK</sequence>
<dbReference type="PANTHER" id="PTHR31996">
    <property type="entry name" value="COILED-COIL DOMAIN-CONTAINING PROTEIN 115"/>
    <property type="match status" value="1"/>
</dbReference>
<dbReference type="PANTHER" id="PTHR31996:SF2">
    <property type="entry name" value="COILED-COIL DOMAIN-CONTAINING PROTEIN 115"/>
    <property type="match status" value="1"/>
</dbReference>
<gene>
    <name evidence="4" type="primary">LOC100902930</name>
</gene>
<feature type="region of interest" description="Disordered" evidence="2">
    <location>
        <begin position="123"/>
        <end position="183"/>
    </location>
</feature>
<evidence type="ECO:0000256" key="2">
    <source>
        <dbReference type="SAM" id="MobiDB-lite"/>
    </source>
</evidence>
<dbReference type="KEGG" id="goe:100902930"/>
<dbReference type="GO" id="GO:0070072">
    <property type="term" value="P:vacuolar proton-transporting V-type ATPase complex assembly"/>
    <property type="evidence" value="ECO:0007669"/>
    <property type="project" value="InterPro"/>
</dbReference>
<evidence type="ECO:0000256" key="1">
    <source>
        <dbReference type="ARBA" id="ARBA00093634"/>
    </source>
</evidence>